<dbReference type="eggNOG" id="COG3311">
    <property type="taxonomic scope" value="Bacteria"/>
</dbReference>
<dbReference type="HOGENOM" id="CLU_140176_15_1_6"/>
<dbReference type="STRING" id="351348.Maqu_1511"/>
<dbReference type="PANTHER" id="PTHR36154:SF1">
    <property type="entry name" value="DNA-BINDING TRANSCRIPTIONAL ACTIVATOR ALPA"/>
    <property type="match status" value="1"/>
</dbReference>
<name>A1U0S6_MARN8</name>
<organism evidence="1 2">
    <name type="scientific">Marinobacter nauticus (strain ATCC 700491 / DSM 11845 / VT8)</name>
    <name type="common">Marinobacter aquaeolei</name>
    <dbReference type="NCBI Taxonomy" id="351348"/>
    <lineage>
        <taxon>Bacteria</taxon>
        <taxon>Pseudomonadati</taxon>
        <taxon>Pseudomonadota</taxon>
        <taxon>Gammaproteobacteria</taxon>
        <taxon>Pseudomonadales</taxon>
        <taxon>Marinobacteraceae</taxon>
        <taxon>Marinobacter</taxon>
    </lineage>
</organism>
<dbReference type="OrthoDB" id="8455288at2"/>
<dbReference type="Gene3D" id="1.10.238.160">
    <property type="match status" value="1"/>
</dbReference>
<dbReference type="InterPro" id="IPR052931">
    <property type="entry name" value="Prophage_regulatory_activator"/>
</dbReference>
<reference evidence="2" key="1">
    <citation type="journal article" date="2011" name="Appl. Environ. Microbiol.">
        <title>Genomic potential of Marinobacter aquaeolei, a biogeochemical 'opportunitroph'.</title>
        <authorList>
            <person name="Singer E."/>
            <person name="Webb E.A."/>
            <person name="Nelson W.C."/>
            <person name="Heidelberg J.F."/>
            <person name="Ivanova N."/>
            <person name="Pati A."/>
            <person name="Edwards K.J."/>
        </authorList>
    </citation>
    <scope>NUCLEOTIDE SEQUENCE [LARGE SCALE GENOMIC DNA]</scope>
    <source>
        <strain evidence="2">ATCC 700491 / DSM 11845 / VT8</strain>
    </source>
</reference>
<dbReference type="AlphaFoldDB" id="A1U0S6"/>
<dbReference type="RefSeq" id="WP_011784997.1">
    <property type="nucleotide sequence ID" value="NC_008740.1"/>
</dbReference>
<dbReference type="PANTHER" id="PTHR36154">
    <property type="entry name" value="DNA-BINDING TRANSCRIPTIONAL ACTIVATOR ALPA"/>
    <property type="match status" value="1"/>
</dbReference>
<protein>
    <submittedName>
        <fullName evidence="1">Phage transcriptional regulator, AlpA</fullName>
    </submittedName>
</protein>
<proteinExistence type="predicted"/>
<dbReference type="InterPro" id="IPR010260">
    <property type="entry name" value="AlpA"/>
</dbReference>
<sequence length="81" mass="8941">MAAANQTIIRLAETLRRTGLSRSTLYDLQTAGDFPKSIKLTRQGSAVGWLESEVNAWIEARVAERDQLAQHAWESTGRAVA</sequence>
<dbReference type="Pfam" id="PF05930">
    <property type="entry name" value="Phage_AlpA"/>
    <property type="match status" value="1"/>
</dbReference>
<dbReference type="Proteomes" id="UP000000998">
    <property type="component" value="Chromosome"/>
</dbReference>
<dbReference type="KEGG" id="maq:Maqu_1511"/>
<dbReference type="EMBL" id="CP000514">
    <property type="protein sequence ID" value="ABM18595.1"/>
    <property type="molecule type" value="Genomic_DNA"/>
</dbReference>
<evidence type="ECO:0000313" key="1">
    <source>
        <dbReference type="EMBL" id="ABM18595.1"/>
    </source>
</evidence>
<evidence type="ECO:0000313" key="2">
    <source>
        <dbReference type="Proteomes" id="UP000000998"/>
    </source>
</evidence>
<accession>A1U0S6</accession>
<gene>
    <name evidence="1" type="ordered locus">Maqu_1511</name>
</gene>